<evidence type="ECO:0000259" key="5">
    <source>
        <dbReference type="PROSITE" id="PS50977"/>
    </source>
</evidence>
<dbReference type="SUPFAM" id="SSF46689">
    <property type="entry name" value="Homeodomain-like"/>
    <property type="match status" value="1"/>
</dbReference>
<dbReference type="InterPro" id="IPR036271">
    <property type="entry name" value="Tet_transcr_reg_TetR-rel_C_sf"/>
</dbReference>
<protein>
    <submittedName>
        <fullName evidence="6">TetR/AcrR family transcriptional regulator</fullName>
    </submittedName>
</protein>
<organism evidence="6 7">
    <name type="scientific">Candidatus Ignatzschineria merdigallinarum</name>
    <dbReference type="NCBI Taxonomy" id="2838621"/>
    <lineage>
        <taxon>Bacteria</taxon>
        <taxon>Pseudomonadati</taxon>
        <taxon>Pseudomonadota</taxon>
        <taxon>Gammaproteobacteria</taxon>
        <taxon>Cardiobacteriales</taxon>
        <taxon>Ignatzschineriaceae</taxon>
        <taxon>Ignatzschineria</taxon>
    </lineage>
</organism>
<evidence type="ECO:0000256" key="4">
    <source>
        <dbReference type="PROSITE-ProRule" id="PRU00335"/>
    </source>
</evidence>
<keyword evidence="1" id="KW-0805">Transcription regulation</keyword>
<dbReference type="Gene3D" id="1.10.10.60">
    <property type="entry name" value="Homeodomain-like"/>
    <property type="match status" value="1"/>
</dbReference>
<evidence type="ECO:0000256" key="2">
    <source>
        <dbReference type="ARBA" id="ARBA00023125"/>
    </source>
</evidence>
<gene>
    <name evidence="6" type="ORF">H9889_10670</name>
</gene>
<dbReference type="GO" id="GO:0003677">
    <property type="term" value="F:DNA binding"/>
    <property type="evidence" value="ECO:0007669"/>
    <property type="project" value="UniProtKB-UniRule"/>
</dbReference>
<dbReference type="InterPro" id="IPR001647">
    <property type="entry name" value="HTH_TetR"/>
</dbReference>
<proteinExistence type="predicted"/>
<dbReference type="Pfam" id="PF00440">
    <property type="entry name" value="TetR_N"/>
    <property type="match status" value="1"/>
</dbReference>
<keyword evidence="2 4" id="KW-0238">DNA-binding</keyword>
<evidence type="ECO:0000256" key="3">
    <source>
        <dbReference type="ARBA" id="ARBA00023163"/>
    </source>
</evidence>
<dbReference type="InterPro" id="IPR009057">
    <property type="entry name" value="Homeodomain-like_sf"/>
</dbReference>
<evidence type="ECO:0000313" key="7">
    <source>
        <dbReference type="Proteomes" id="UP000823934"/>
    </source>
</evidence>
<dbReference type="Gene3D" id="1.10.357.10">
    <property type="entry name" value="Tetracycline Repressor, domain 2"/>
    <property type="match status" value="1"/>
</dbReference>
<feature type="domain" description="HTH tetR-type" evidence="5">
    <location>
        <begin position="14"/>
        <end position="74"/>
    </location>
</feature>
<evidence type="ECO:0000256" key="1">
    <source>
        <dbReference type="ARBA" id="ARBA00023015"/>
    </source>
</evidence>
<dbReference type="EMBL" id="DXHP01000232">
    <property type="protein sequence ID" value="HIW07765.1"/>
    <property type="molecule type" value="Genomic_DNA"/>
</dbReference>
<keyword evidence="3" id="KW-0804">Transcription</keyword>
<dbReference type="SUPFAM" id="SSF48498">
    <property type="entry name" value="Tetracyclin repressor-like, C-terminal domain"/>
    <property type="match status" value="1"/>
</dbReference>
<name>A0A9D1Q6M3_9GAMM</name>
<accession>A0A9D1Q6M3</accession>
<dbReference type="PANTHER" id="PTHR47506">
    <property type="entry name" value="TRANSCRIPTIONAL REGULATORY PROTEIN"/>
    <property type="match status" value="1"/>
</dbReference>
<dbReference type="AlphaFoldDB" id="A0A9D1Q6M3"/>
<dbReference type="PROSITE" id="PS50977">
    <property type="entry name" value="HTH_TETR_2"/>
    <property type="match status" value="1"/>
</dbReference>
<sequence length="209" mass="23242">MTEKRSKPRVRPRTFDREVALRTVMDVFWQYGYEGTSISKLLEATGLKATSLYAAFGDKESLFKEAVKLYIEIEGAYVWGDYSQELSTKELLKGVLKRAAKTLCHKDISRGCLLLIGDKGLNPENSHIKDFLSTVRDNLRSDLSAKIYQGIENGDLPGNTNVAASVSMIMIFLSGISLEVLDHGDEEALIVIQQAIDGFMQFWPVVSAG</sequence>
<reference evidence="6" key="2">
    <citation type="submission" date="2021-04" db="EMBL/GenBank/DDBJ databases">
        <authorList>
            <person name="Gilroy R."/>
        </authorList>
    </citation>
    <scope>NUCLEOTIDE SEQUENCE</scope>
    <source>
        <strain evidence="6">CHK160-9182</strain>
    </source>
</reference>
<dbReference type="Proteomes" id="UP000823934">
    <property type="component" value="Unassembled WGS sequence"/>
</dbReference>
<feature type="DNA-binding region" description="H-T-H motif" evidence="4">
    <location>
        <begin position="37"/>
        <end position="56"/>
    </location>
</feature>
<dbReference type="PANTHER" id="PTHR47506:SF1">
    <property type="entry name" value="HTH-TYPE TRANSCRIPTIONAL REGULATOR YJDC"/>
    <property type="match status" value="1"/>
</dbReference>
<reference evidence="6" key="1">
    <citation type="journal article" date="2021" name="PeerJ">
        <title>Extensive microbial diversity within the chicken gut microbiome revealed by metagenomics and culture.</title>
        <authorList>
            <person name="Gilroy R."/>
            <person name="Ravi A."/>
            <person name="Getino M."/>
            <person name="Pursley I."/>
            <person name="Horton D.L."/>
            <person name="Alikhan N.F."/>
            <person name="Baker D."/>
            <person name="Gharbi K."/>
            <person name="Hall N."/>
            <person name="Watson M."/>
            <person name="Adriaenssens E.M."/>
            <person name="Foster-Nyarko E."/>
            <person name="Jarju S."/>
            <person name="Secka A."/>
            <person name="Antonio M."/>
            <person name="Oren A."/>
            <person name="Chaudhuri R.R."/>
            <person name="La Ragione R."/>
            <person name="Hildebrand F."/>
            <person name="Pallen M.J."/>
        </authorList>
    </citation>
    <scope>NUCLEOTIDE SEQUENCE</scope>
    <source>
        <strain evidence="6">CHK160-9182</strain>
    </source>
</reference>
<comment type="caution">
    <text evidence="6">The sequence shown here is derived from an EMBL/GenBank/DDBJ whole genome shotgun (WGS) entry which is preliminary data.</text>
</comment>
<evidence type="ECO:0000313" key="6">
    <source>
        <dbReference type="EMBL" id="HIW07765.1"/>
    </source>
</evidence>